<evidence type="ECO:0000259" key="6">
    <source>
        <dbReference type="Pfam" id="PF01979"/>
    </source>
</evidence>
<evidence type="ECO:0000256" key="5">
    <source>
        <dbReference type="ARBA" id="ARBA00022801"/>
    </source>
</evidence>
<evidence type="ECO:0000313" key="7">
    <source>
        <dbReference type="EMBL" id="PIR68504.1"/>
    </source>
</evidence>
<dbReference type="SUPFAM" id="SSF51338">
    <property type="entry name" value="Composite domain of metallo-dependent hydrolases"/>
    <property type="match status" value="1"/>
</dbReference>
<proteinExistence type="inferred from homology"/>
<dbReference type="SUPFAM" id="SSF51556">
    <property type="entry name" value="Metallo-dependent hydrolases"/>
    <property type="match status" value="1"/>
</dbReference>
<dbReference type="Proteomes" id="UP000230094">
    <property type="component" value="Unassembled WGS sequence"/>
</dbReference>
<dbReference type="GO" id="GO:0004038">
    <property type="term" value="F:allantoinase activity"/>
    <property type="evidence" value="ECO:0007669"/>
    <property type="project" value="TreeGrafter"/>
</dbReference>
<keyword evidence="4" id="KW-0479">Metal-binding</keyword>
<dbReference type="Gene3D" id="3.20.20.140">
    <property type="entry name" value="Metal-dependent hydrolases"/>
    <property type="match status" value="1"/>
</dbReference>
<dbReference type="PANTHER" id="PTHR43668:SF4">
    <property type="entry name" value="ALLANTOINASE"/>
    <property type="match status" value="1"/>
</dbReference>
<name>A0A2H0TDM2_9BACT</name>
<dbReference type="InterPro" id="IPR050138">
    <property type="entry name" value="DHOase/Allantoinase_Hydrolase"/>
</dbReference>
<comment type="caution">
    <text evidence="7">The sequence shown here is derived from an EMBL/GenBank/DDBJ whole genome shotgun (WGS) entry which is preliminary data.</text>
</comment>
<dbReference type="InterPro" id="IPR002195">
    <property type="entry name" value="Dihydroorotase_CS"/>
</dbReference>
<dbReference type="Pfam" id="PF01979">
    <property type="entry name" value="Amidohydro_1"/>
    <property type="match status" value="2"/>
</dbReference>
<dbReference type="InterPro" id="IPR006680">
    <property type="entry name" value="Amidohydro-rel"/>
</dbReference>
<comment type="similarity">
    <text evidence="3">Belongs to the metallo-dependent hydrolases superfamily. DHOase family. Class I DHOase subfamily.</text>
</comment>
<accession>A0A2H0TDM2</accession>
<gene>
    <name evidence="7" type="ORF">COU49_00475</name>
</gene>
<protein>
    <submittedName>
        <fullName evidence="7">Amidohydrolase</fullName>
    </submittedName>
</protein>
<dbReference type="GO" id="GO:0006145">
    <property type="term" value="P:purine nucleobase catabolic process"/>
    <property type="evidence" value="ECO:0007669"/>
    <property type="project" value="TreeGrafter"/>
</dbReference>
<evidence type="ECO:0000256" key="1">
    <source>
        <dbReference type="ARBA" id="ARBA00001947"/>
    </source>
</evidence>
<reference evidence="8" key="1">
    <citation type="submission" date="2017-09" db="EMBL/GenBank/DDBJ databases">
        <title>Depth-based differentiation of microbial function through sediment-hosted aquifers and enrichment of novel symbionts in the deep terrestrial subsurface.</title>
        <authorList>
            <person name="Probst A.J."/>
            <person name="Ladd B."/>
            <person name="Jarett J.K."/>
            <person name="Geller-Mcgrath D.E."/>
            <person name="Sieber C.M.K."/>
            <person name="Emerson J.B."/>
            <person name="Anantharaman K."/>
            <person name="Thomas B.C."/>
            <person name="Malmstrom R."/>
            <person name="Stieglmeier M."/>
            <person name="Klingl A."/>
            <person name="Woyke T."/>
            <person name="Ryan C.M."/>
            <person name="Banfield J.F."/>
        </authorList>
    </citation>
    <scope>NUCLEOTIDE SEQUENCE [LARGE SCALE GENOMIC DNA]</scope>
</reference>
<evidence type="ECO:0000313" key="8">
    <source>
        <dbReference type="Proteomes" id="UP000230094"/>
    </source>
</evidence>
<comment type="cofactor">
    <cofactor evidence="1">
        <name>Zn(2+)</name>
        <dbReference type="ChEBI" id="CHEBI:29105"/>
    </cofactor>
</comment>
<evidence type="ECO:0000256" key="3">
    <source>
        <dbReference type="ARBA" id="ARBA00010286"/>
    </source>
</evidence>
<sequence>MFSIEGIIANTGTRKRIEIDTASGLISKISEVTGSADFVLKDELIFPGFIDLHVHAREDTSHTQDYKEDFVSAGQAAINGGVVAFAEMPNNKVPPIDDVSYEAKTVLAHKSSVEVLLYGGIGPKTQPLHKFVPYKVFMGPSVGDLFFTNREDLEKAIAQYKGQNVSFHCEEPTILEAHKQAKTHELKRPPEAEISAVDFALYLIEKYDIVGKICHCSTVAGINKIIDAKKRGLNVSVEVTPHHLYFDETMLGENRKVFQVNPPIRQTQENRLTLIKLLKEGEIDYLATDHAPHTIEEKNKGTSGLTHLDTYGFFVTWLIKEHNFTPDEVIRVCSLNPGNFINQFMSSMYGSIEVGNTGSLTILDMNKKSVITKDMLKTKAGWSPFEGDTFPGSVVMTIVKGNILKNDLFDKTQGHDE</sequence>
<evidence type="ECO:0000256" key="4">
    <source>
        <dbReference type="ARBA" id="ARBA00022723"/>
    </source>
</evidence>
<dbReference type="EMBL" id="PFCQ01000003">
    <property type="protein sequence ID" value="PIR68504.1"/>
    <property type="molecule type" value="Genomic_DNA"/>
</dbReference>
<keyword evidence="5 7" id="KW-0378">Hydrolase</keyword>
<dbReference type="InterPro" id="IPR011059">
    <property type="entry name" value="Metal-dep_hydrolase_composite"/>
</dbReference>
<comment type="function">
    <text evidence="2">Catalyzes the reversible cyclization of carbamoyl aspartate to dihydroorotate.</text>
</comment>
<dbReference type="PANTHER" id="PTHR43668">
    <property type="entry name" value="ALLANTOINASE"/>
    <property type="match status" value="1"/>
</dbReference>
<dbReference type="GO" id="GO:0046872">
    <property type="term" value="F:metal ion binding"/>
    <property type="evidence" value="ECO:0007669"/>
    <property type="project" value="UniProtKB-KW"/>
</dbReference>
<evidence type="ECO:0000256" key="2">
    <source>
        <dbReference type="ARBA" id="ARBA00002368"/>
    </source>
</evidence>
<organism evidence="7 8">
    <name type="scientific">Candidatus Nomurabacteria bacterium CG10_big_fil_rev_8_21_14_0_10_35_16</name>
    <dbReference type="NCBI Taxonomy" id="1974731"/>
    <lineage>
        <taxon>Bacteria</taxon>
        <taxon>Candidatus Nomuraibacteriota</taxon>
    </lineage>
</organism>
<dbReference type="AlphaFoldDB" id="A0A2H0TDM2"/>
<feature type="domain" description="Amidohydrolase-related" evidence="6">
    <location>
        <begin position="158"/>
        <end position="403"/>
    </location>
</feature>
<feature type="domain" description="Amidohydrolase-related" evidence="6">
    <location>
        <begin position="45"/>
        <end position="104"/>
    </location>
</feature>
<dbReference type="InterPro" id="IPR032466">
    <property type="entry name" value="Metal_Hydrolase"/>
</dbReference>
<dbReference type="PROSITE" id="PS00483">
    <property type="entry name" value="DIHYDROOROTASE_2"/>
    <property type="match status" value="1"/>
</dbReference>
<dbReference type="GO" id="GO:0005737">
    <property type="term" value="C:cytoplasm"/>
    <property type="evidence" value="ECO:0007669"/>
    <property type="project" value="TreeGrafter"/>
</dbReference>